<evidence type="ECO:0000313" key="1">
    <source>
        <dbReference type="EMBL" id="TNN81057.1"/>
    </source>
</evidence>
<accession>A0A4Z2ITI0</accession>
<dbReference type="EMBL" id="SRLO01000049">
    <property type="protein sequence ID" value="TNN81057.1"/>
    <property type="molecule type" value="Genomic_DNA"/>
</dbReference>
<gene>
    <name evidence="1" type="ORF">EYF80_008713</name>
</gene>
<proteinExistence type="predicted"/>
<dbReference type="AlphaFoldDB" id="A0A4Z2ITI0"/>
<comment type="caution">
    <text evidence="1">The sequence shown here is derived from an EMBL/GenBank/DDBJ whole genome shotgun (WGS) entry which is preliminary data.</text>
</comment>
<dbReference type="Proteomes" id="UP000314294">
    <property type="component" value="Unassembled WGS sequence"/>
</dbReference>
<keyword evidence="2" id="KW-1185">Reference proteome</keyword>
<evidence type="ECO:0000313" key="2">
    <source>
        <dbReference type="Proteomes" id="UP000314294"/>
    </source>
</evidence>
<reference evidence="1 2" key="1">
    <citation type="submission" date="2019-03" db="EMBL/GenBank/DDBJ databases">
        <title>First draft genome of Liparis tanakae, snailfish: a comprehensive survey of snailfish specific genes.</title>
        <authorList>
            <person name="Kim W."/>
            <person name="Song I."/>
            <person name="Jeong J.-H."/>
            <person name="Kim D."/>
            <person name="Kim S."/>
            <person name="Ryu S."/>
            <person name="Song J.Y."/>
            <person name="Lee S.K."/>
        </authorList>
    </citation>
    <scope>NUCLEOTIDE SEQUENCE [LARGE SCALE GENOMIC DNA]</scope>
    <source>
        <tissue evidence="1">Muscle</tissue>
    </source>
</reference>
<sequence length="82" mass="9473">MPVRSRLCLRLAVETRRSAHDERRLDRNRYRDAQYLYVPCRYGISSGPSRVCLSPGLFESFSLLASPRCSPLALRRQDTLCL</sequence>
<name>A0A4Z2ITI0_9TELE</name>
<organism evidence="1 2">
    <name type="scientific">Liparis tanakae</name>
    <name type="common">Tanaka's snailfish</name>
    <dbReference type="NCBI Taxonomy" id="230148"/>
    <lineage>
        <taxon>Eukaryota</taxon>
        <taxon>Metazoa</taxon>
        <taxon>Chordata</taxon>
        <taxon>Craniata</taxon>
        <taxon>Vertebrata</taxon>
        <taxon>Euteleostomi</taxon>
        <taxon>Actinopterygii</taxon>
        <taxon>Neopterygii</taxon>
        <taxon>Teleostei</taxon>
        <taxon>Neoteleostei</taxon>
        <taxon>Acanthomorphata</taxon>
        <taxon>Eupercaria</taxon>
        <taxon>Perciformes</taxon>
        <taxon>Cottioidei</taxon>
        <taxon>Cottales</taxon>
        <taxon>Liparidae</taxon>
        <taxon>Liparis</taxon>
    </lineage>
</organism>
<protein>
    <submittedName>
        <fullName evidence="1">Uncharacterized protein</fullName>
    </submittedName>
</protein>